<dbReference type="eggNOG" id="COG5455">
    <property type="taxonomic scope" value="Bacteria"/>
</dbReference>
<dbReference type="EMBL" id="JRUQ01000051">
    <property type="protein sequence ID" value="KGT90296.1"/>
    <property type="molecule type" value="Genomic_DNA"/>
</dbReference>
<protein>
    <recommendedName>
        <fullName evidence="5">Integral membrane protein</fullName>
    </recommendedName>
</protein>
<dbReference type="Proteomes" id="UP000030351">
    <property type="component" value="Unassembled WGS sequence"/>
</dbReference>
<comment type="caution">
    <text evidence="3">The sequence shown here is derived from an EMBL/GenBank/DDBJ whole genome shotgun (WGS) entry which is preliminary data.</text>
</comment>
<evidence type="ECO:0000256" key="2">
    <source>
        <dbReference type="SAM" id="SignalP"/>
    </source>
</evidence>
<dbReference type="AlphaFoldDB" id="A0A0A3YY23"/>
<accession>A0A0A3YY23</accession>
<keyword evidence="4" id="KW-1185">Reference proteome</keyword>
<dbReference type="OrthoDB" id="6687316at2"/>
<feature type="compositionally biased region" description="Low complexity" evidence="1">
    <location>
        <begin position="41"/>
        <end position="67"/>
    </location>
</feature>
<proteinExistence type="predicted"/>
<evidence type="ECO:0000256" key="1">
    <source>
        <dbReference type="SAM" id="MobiDB-lite"/>
    </source>
</evidence>
<reference evidence="3 4" key="1">
    <citation type="submission" date="2014-10" db="EMBL/GenBank/DDBJ databases">
        <title>Genome sequence of Erwinia typographi M043b.</title>
        <authorList>
            <person name="Chan K.-G."/>
            <person name="Tan W.-S."/>
        </authorList>
    </citation>
    <scope>NUCLEOTIDE SEQUENCE [LARGE SCALE GENOMIC DNA]</scope>
    <source>
        <strain evidence="3 4">M043b</strain>
    </source>
</reference>
<feature type="signal peptide" evidence="2">
    <location>
        <begin position="1"/>
        <end position="23"/>
    </location>
</feature>
<keyword evidence="2" id="KW-0732">Signal</keyword>
<feature type="chain" id="PRO_5002017919" description="Integral membrane protein" evidence="2">
    <location>
        <begin position="24"/>
        <end position="138"/>
    </location>
</feature>
<evidence type="ECO:0000313" key="4">
    <source>
        <dbReference type="Proteomes" id="UP000030351"/>
    </source>
</evidence>
<evidence type="ECO:0008006" key="5">
    <source>
        <dbReference type="Google" id="ProtNLM"/>
    </source>
</evidence>
<feature type="region of interest" description="Disordered" evidence="1">
    <location>
        <begin position="23"/>
        <end position="97"/>
    </location>
</feature>
<dbReference type="Gene3D" id="3.10.450.160">
    <property type="entry name" value="inner membrane protein cigr"/>
    <property type="match status" value="1"/>
</dbReference>
<organism evidence="3 4">
    <name type="scientific">Erwinia typographi</name>
    <dbReference type="NCBI Taxonomy" id="371042"/>
    <lineage>
        <taxon>Bacteria</taxon>
        <taxon>Pseudomonadati</taxon>
        <taxon>Pseudomonadota</taxon>
        <taxon>Gammaproteobacteria</taxon>
        <taxon>Enterobacterales</taxon>
        <taxon>Erwiniaceae</taxon>
        <taxon>Erwinia</taxon>
    </lineage>
</organism>
<dbReference type="Pfam" id="PF11776">
    <property type="entry name" value="RcnB"/>
    <property type="match status" value="1"/>
</dbReference>
<sequence length="138" mass="15346">MKKSGIIALSALLFATTSLSAFAEGPQQSHDDRQQQVKRPPQGGNQQQGNQQHGQPQGNQHGAQPQHASERRQSQQHHQFHQGRPLPQKYRGEGYQVTDWHERGLKAPPAGHRWQNVDGNYVLIAVATGVITSIITHQ</sequence>
<evidence type="ECO:0000313" key="3">
    <source>
        <dbReference type="EMBL" id="KGT90296.1"/>
    </source>
</evidence>
<dbReference type="RefSeq" id="WP_034895951.1">
    <property type="nucleotide sequence ID" value="NZ_JRUQ01000051.1"/>
</dbReference>
<dbReference type="InterPro" id="IPR024572">
    <property type="entry name" value="RcnB"/>
</dbReference>
<name>A0A0A3YY23_9GAMM</name>
<gene>
    <name evidence="3" type="ORF">NG99_18010</name>
</gene>